<keyword evidence="2" id="KW-1185">Reference proteome</keyword>
<evidence type="ECO:0000313" key="1">
    <source>
        <dbReference type="EMBL" id="CAI2358763.1"/>
    </source>
</evidence>
<reference evidence="1" key="1">
    <citation type="submission" date="2023-07" db="EMBL/GenBank/DDBJ databases">
        <authorList>
            <consortium name="AG Swart"/>
            <person name="Singh M."/>
            <person name="Singh A."/>
            <person name="Seah K."/>
            <person name="Emmerich C."/>
        </authorList>
    </citation>
    <scope>NUCLEOTIDE SEQUENCE</scope>
    <source>
        <strain evidence="1">DP1</strain>
    </source>
</reference>
<gene>
    <name evidence="1" type="ORF">ECRASSUSDP1_LOCUS46</name>
</gene>
<dbReference type="EMBL" id="CAMPGE010000046">
    <property type="protein sequence ID" value="CAI2358763.1"/>
    <property type="molecule type" value="Genomic_DNA"/>
</dbReference>
<organism evidence="1 2">
    <name type="scientific">Euplotes crassus</name>
    <dbReference type="NCBI Taxonomy" id="5936"/>
    <lineage>
        <taxon>Eukaryota</taxon>
        <taxon>Sar</taxon>
        <taxon>Alveolata</taxon>
        <taxon>Ciliophora</taxon>
        <taxon>Intramacronucleata</taxon>
        <taxon>Spirotrichea</taxon>
        <taxon>Hypotrichia</taxon>
        <taxon>Euplotida</taxon>
        <taxon>Euplotidae</taxon>
        <taxon>Moneuplotes</taxon>
    </lineage>
</organism>
<name>A0AAD1U3T3_EUPCR</name>
<evidence type="ECO:0000313" key="2">
    <source>
        <dbReference type="Proteomes" id="UP001295684"/>
    </source>
</evidence>
<protein>
    <submittedName>
        <fullName evidence="1">Uncharacterized protein</fullName>
    </submittedName>
</protein>
<dbReference type="Proteomes" id="UP001295684">
    <property type="component" value="Unassembled WGS sequence"/>
</dbReference>
<sequence>MVATEFLCCAGFINTKESLQQVRKQRISSAFFESNEIKLAFDTIGSVRCFYFYNLL</sequence>
<proteinExistence type="predicted"/>
<dbReference type="AlphaFoldDB" id="A0AAD1U3T3"/>
<comment type="caution">
    <text evidence="1">The sequence shown here is derived from an EMBL/GenBank/DDBJ whole genome shotgun (WGS) entry which is preliminary data.</text>
</comment>
<accession>A0AAD1U3T3</accession>